<dbReference type="InterPro" id="IPR050564">
    <property type="entry name" value="F420-G6PD/mer"/>
</dbReference>
<accession>A0A2N6MNQ1</accession>
<dbReference type="EMBL" id="NMQI01000029">
    <property type="protein sequence ID" value="PMB48401.1"/>
    <property type="molecule type" value="Genomic_DNA"/>
</dbReference>
<feature type="domain" description="Luciferase-like" evidence="2">
    <location>
        <begin position="15"/>
        <end position="303"/>
    </location>
</feature>
<dbReference type="InterPro" id="IPR036661">
    <property type="entry name" value="Luciferase-like_sf"/>
</dbReference>
<dbReference type="Gene3D" id="3.20.20.30">
    <property type="entry name" value="Luciferase-like domain"/>
    <property type="match status" value="1"/>
</dbReference>
<protein>
    <submittedName>
        <fullName evidence="3">5,10-methylene tetrahydromethanopterin reductase</fullName>
    </submittedName>
</protein>
<sequence>MRFSLRLNNDLTVVDYVELAQIAEEAGFDQFWVSDDLFLRSAPVILTAVALHTRRIQIGTCIVNPYTLHPAEMAMMAATLDEVAGGRFNLGLSAGAGDFLDWVGLPHERPYTLTRETVMALKALFRNERATLDGQALRWTDEAYMRFEVKRPIPIYVGALSPKMLALVGELADGGLPLLFPPEHYANVMPHIARGAAAAERPLDAVDVAACIWVSVGDDRARAEAMLKEKIAYYGHALSPMIWDALGVSQADFAPIAHALQAERDLPRAVSMVTPQMLRIGIAGGVHEVIERLEQLAAMGVQHLSFGPPLGYDLAAAIRTLGREVLPRFR</sequence>
<dbReference type="InterPro" id="IPR011251">
    <property type="entry name" value="Luciferase-like_dom"/>
</dbReference>
<dbReference type="PANTHER" id="PTHR43244">
    <property type="match status" value="1"/>
</dbReference>
<evidence type="ECO:0000313" key="3">
    <source>
        <dbReference type="EMBL" id="PMB48401.1"/>
    </source>
</evidence>
<dbReference type="SUPFAM" id="SSF51679">
    <property type="entry name" value="Bacterial luciferase-like"/>
    <property type="match status" value="1"/>
</dbReference>
<dbReference type="PANTHER" id="PTHR43244:SF1">
    <property type="entry name" value="5,10-METHYLENETETRAHYDROMETHANOPTERIN REDUCTASE"/>
    <property type="match status" value="1"/>
</dbReference>
<dbReference type="AlphaFoldDB" id="A0A2N6MNQ1"/>
<gene>
    <name evidence="3" type="ORF">CEN41_01365</name>
</gene>
<evidence type="ECO:0000259" key="2">
    <source>
        <dbReference type="Pfam" id="PF00296"/>
    </source>
</evidence>
<proteinExistence type="predicted"/>
<evidence type="ECO:0000256" key="1">
    <source>
        <dbReference type="ARBA" id="ARBA00023002"/>
    </source>
</evidence>
<comment type="caution">
    <text evidence="3">The sequence shown here is derived from an EMBL/GenBank/DDBJ whole genome shotgun (WGS) entry which is preliminary data.</text>
</comment>
<organism evidence="3 4">
    <name type="scientific">Fischerella thermalis CCMEE 5330</name>
    <dbReference type="NCBI Taxonomy" id="2019670"/>
    <lineage>
        <taxon>Bacteria</taxon>
        <taxon>Bacillati</taxon>
        <taxon>Cyanobacteriota</taxon>
        <taxon>Cyanophyceae</taxon>
        <taxon>Nostocales</taxon>
        <taxon>Hapalosiphonaceae</taxon>
        <taxon>Fischerella</taxon>
    </lineage>
</organism>
<dbReference type="GO" id="GO:0016705">
    <property type="term" value="F:oxidoreductase activity, acting on paired donors, with incorporation or reduction of molecular oxygen"/>
    <property type="evidence" value="ECO:0007669"/>
    <property type="project" value="InterPro"/>
</dbReference>
<dbReference type="Proteomes" id="UP000234966">
    <property type="component" value="Unassembled WGS sequence"/>
</dbReference>
<dbReference type="Pfam" id="PF00296">
    <property type="entry name" value="Bac_luciferase"/>
    <property type="match status" value="1"/>
</dbReference>
<keyword evidence="1" id="KW-0560">Oxidoreductase</keyword>
<reference evidence="3 4" key="1">
    <citation type="submission" date="2017-07" db="EMBL/GenBank/DDBJ databases">
        <title>Genomes of Fischerella (Mastigocladus) sp. strains.</title>
        <authorList>
            <person name="Miller S.R."/>
        </authorList>
    </citation>
    <scope>NUCLEOTIDE SEQUENCE [LARGE SCALE GENOMIC DNA]</scope>
    <source>
        <strain evidence="3 4">CCMEE 5330</strain>
    </source>
</reference>
<evidence type="ECO:0000313" key="4">
    <source>
        <dbReference type="Proteomes" id="UP000234966"/>
    </source>
</evidence>
<name>A0A2N6MNQ1_9CYAN</name>